<sequence length="429" mass="51626">MRKGFFRFMNRLVIIGNGFDLAHGLPTSYRDFIDDFWKNFRDKCKTEEYKELVYTHEKHEKYYSEYKVIEKFDDLLLNIKQYLNENPEYYFDEGSLKFYSGRLSSREKIFEFKNDFFKRIVQKNSENWVDIENEYYLLLKFYVNSKNSSSKEKKVIVSRLNSEFNQLKHLLEKYLNENIENKFLLDLPKEFNVVNDDLYKVLRPISVFNNETNLKLEFNNLEDKNDIDIFFNKEKHDSYQNKSEIRLLNFNYTSTLNRYIISLVEGRIKVELNHIHGKLNNNLNLINFGFGDEMDEDYKAIENINDNEYLKNFKSFQYLQNSNYSDLLSYIDSEKFQVLIMGHSCGLSDRTLLNTIFEHHNCRSIKIFYHLKEDKNDNYTEITQNISRHFNKKKLMREKIVNKTLCQPLPQIQLPKFKMVNGMPIAVNN</sequence>
<gene>
    <name evidence="1" type="ORF">SAMN05660918_1752</name>
</gene>
<dbReference type="Pfam" id="PF14253">
    <property type="entry name" value="AbiH"/>
    <property type="match status" value="1"/>
</dbReference>
<dbReference type="STRING" id="402734.SAMN05660918_1752"/>
<evidence type="ECO:0000313" key="2">
    <source>
        <dbReference type="Proteomes" id="UP000199702"/>
    </source>
</evidence>
<dbReference type="AlphaFoldDB" id="A0A1H6TSQ4"/>
<accession>A0A1H6TSQ4</accession>
<keyword evidence="2" id="KW-1185">Reference proteome</keyword>
<protein>
    <submittedName>
        <fullName evidence="1">Bacteriophage abortive infection AbiH</fullName>
    </submittedName>
</protein>
<organism evidence="1 2">
    <name type="scientific">Flavobacterium terrigena</name>
    <dbReference type="NCBI Taxonomy" id="402734"/>
    <lineage>
        <taxon>Bacteria</taxon>
        <taxon>Pseudomonadati</taxon>
        <taxon>Bacteroidota</taxon>
        <taxon>Flavobacteriia</taxon>
        <taxon>Flavobacteriales</taxon>
        <taxon>Flavobacteriaceae</taxon>
        <taxon>Flavobacterium</taxon>
    </lineage>
</organism>
<reference evidence="2" key="1">
    <citation type="submission" date="2016-10" db="EMBL/GenBank/DDBJ databases">
        <authorList>
            <person name="Varghese N."/>
            <person name="Submissions S."/>
        </authorList>
    </citation>
    <scope>NUCLEOTIDE SEQUENCE [LARGE SCALE GENOMIC DNA]</scope>
    <source>
        <strain evidence="2">DSM 17934</strain>
    </source>
</reference>
<dbReference type="EMBL" id="FNYA01000003">
    <property type="protein sequence ID" value="SEI83108.1"/>
    <property type="molecule type" value="Genomic_DNA"/>
</dbReference>
<name>A0A1H6TSQ4_9FLAO</name>
<dbReference type="Proteomes" id="UP000199702">
    <property type="component" value="Unassembled WGS sequence"/>
</dbReference>
<dbReference type="InterPro" id="IPR025935">
    <property type="entry name" value="AbiH"/>
</dbReference>
<evidence type="ECO:0000313" key="1">
    <source>
        <dbReference type="EMBL" id="SEI83108.1"/>
    </source>
</evidence>
<proteinExistence type="predicted"/>